<dbReference type="AlphaFoldDB" id="A0A8H7ADI3"/>
<name>A0A8H7ADI3_9EURO</name>
<dbReference type="EMBL" id="JAACFV010000101">
    <property type="protein sequence ID" value="KAF7505772.1"/>
    <property type="molecule type" value="Genomic_DNA"/>
</dbReference>
<organism evidence="1 2">
    <name type="scientific">Endocarpon pusillum</name>
    <dbReference type="NCBI Taxonomy" id="364733"/>
    <lineage>
        <taxon>Eukaryota</taxon>
        <taxon>Fungi</taxon>
        <taxon>Dikarya</taxon>
        <taxon>Ascomycota</taxon>
        <taxon>Pezizomycotina</taxon>
        <taxon>Eurotiomycetes</taxon>
        <taxon>Chaetothyriomycetidae</taxon>
        <taxon>Verrucariales</taxon>
        <taxon>Verrucariaceae</taxon>
        <taxon>Endocarpon</taxon>
    </lineage>
</organism>
<protein>
    <submittedName>
        <fullName evidence="1">Uncharacterized protein</fullName>
    </submittedName>
</protein>
<gene>
    <name evidence="1" type="ORF">GJ744_000443</name>
</gene>
<proteinExistence type="predicted"/>
<keyword evidence="2" id="KW-1185">Reference proteome</keyword>
<sequence>MPGDQRLGKCINKVLPKLKLTVWSELHQWDMRPKPHGLFEARRPIGSFHHSQGGQWGNADMIGMSSVATVAGDKSILRRWIFNSKSSGQRQDRDFWVLTNGYSITHYHINAGTSDLNFEHTEHTWEDAAEGYEECVGPLRPVDQKGVTKKRWLLRDATKVGANIHQFYWYESATANSVIEIVWLGEDPKSGALLE</sequence>
<dbReference type="OrthoDB" id="414175at2759"/>
<reference evidence="1" key="1">
    <citation type="submission" date="2020-02" db="EMBL/GenBank/DDBJ databases">
        <authorList>
            <person name="Palmer J.M."/>
        </authorList>
    </citation>
    <scope>NUCLEOTIDE SEQUENCE</scope>
    <source>
        <strain evidence="1">EPUS1.4</strain>
        <tissue evidence="1">Thallus</tissue>
    </source>
</reference>
<dbReference type="Proteomes" id="UP000606974">
    <property type="component" value="Unassembled WGS sequence"/>
</dbReference>
<evidence type="ECO:0000313" key="1">
    <source>
        <dbReference type="EMBL" id="KAF7505772.1"/>
    </source>
</evidence>
<evidence type="ECO:0000313" key="2">
    <source>
        <dbReference type="Proteomes" id="UP000606974"/>
    </source>
</evidence>
<comment type="caution">
    <text evidence="1">The sequence shown here is derived from an EMBL/GenBank/DDBJ whole genome shotgun (WGS) entry which is preliminary data.</text>
</comment>
<accession>A0A8H7ADI3</accession>